<evidence type="ECO:0000256" key="5">
    <source>
        <dbReference type="ARBA" id="ARBA00022692"/>
    </source>
</evidence>
<dbReference type="Pfam" id="PF05525">
    <property type="entry name" value="Branch_AA_trans"/>
    <property type="match status" value="1"/>
</dbReference>
<proteinExistence type="inferred from homology"/>
<dbReference type="GO" id="GO:0005304">
    <property type="term" value="F:L-valine transmembrane transporter activity"/>
    <property type="evidence" value="ECO:0007669"/>
    <property type="project" value="TreeGrafter"/>
</dbReference>
<feature type="transmembrane region" description="Helical" evidence="9">
    <location>
        <begin position="75"/>
        <end position="97"/>
    </location>
</feature>
<keyword evidence="3 9" id="KW-0813">Transport</keyword>
<evidence type="ECO:0000256" key="2">
    <source>
        <dbReference type="ARBA" id="ARBA00008540"/>
    </source>
</evidence>
<gene>
    <name evidence="10" type="ORF">AS180_06140</name>
</gene>
<dbReference type="AlphaFoldDB" id="A0A0V8JPY5"/>
<feature type="transmembrane region" description="Helical" evidence="9">
    <location>
        <begin position="311"/>
        <end position="332"/>
    </location>
</feature>
<feature type="transmembrane region" description="Helical" evidence="9">
    <location>
        <begin position="234"/>
        <end position="252"/>
    </location>
</feature>
<comment type="caution">
    <text evidence="10">The sequence shown here is derived from an EMBL/GenBank/DDBJ whole genome shotgun (WGS) entry which is preliminary data.</text>
</comment>
<evidence type="ECO:0000256" key="9">
    <source>
        <dbReference type="RuleBase" id="RU362122"/>
    </source>
</evidence>
<keyword evidence="11" id="KW-1185">Reference proteome</keyword>
<dbReference type="GO" id="GO:0015820">
    <property type="term" value="P:L-leucine transport"/>
    <property type="evidence" value="ECO:0007669"/>
    <property type="project" value="TreeGrafter"/>
</dbReference>
<comment type="similarity">
    <text evidence="2 9">Belongs to the branched chain amino acid transporter family.</text>
</comment>
<feature type="transmembrane region" description="Helical" evidence="9">
    <location>
        <begin position="40"/>
        <end position="63"/>
    </location>
</feature>
<dbReference type="PANTHER" id="PTHR30588">
    <property type="entry name" value="BRANCHED-CHAIN AMINO ACID TRANSPORT SYSTEM 2 CARRIER PROTEIN"/>
    <property type="match status" value="1"/>
</dbReference>
<sequence length="446" mass="47248">MNALSRKDTLFISLMLFSLFFGAGNLIFPPFLGQSAGSELWPAVTGFILSAVGLPILGVIAVAKSNGLHSLANRVHPVFAVVFTVMIYLAIGPFLGIPRAGSLAFEMGVQPFLPEGVNVKAALFGYTFCYFALAYWLALKPSKLVDRFGKVLTPVLLVLISLIFIRALSYPFEPAGQPAGNYVTKAFATGFTDGYATMDTIAALNFGIVIAMALKQKGMTSAKSIMSSSIRAGVIAGTLLAIIYLMLAYLGSVSHANAANGAITLTNIVFTLFGPFGAVLLGVVFTLACLTTSVGLLTSCSQYFEQLVPKVSYKVWVSTIAVFSLLVANLGLTMILKISVPVLTAIYPVAIMLIVLSLTNSLIKGKQGVYALSILFVGIVSVTDACLQSGLNLGAWGELVKTLPLYNTGFGWLVPAIAGAMGGYLLSLYNLKGKVVHSKQVKSYSK</sequence>
<feature type="transmembrane region" description="Helical" evidence="9">
    <location>
        <begin position="410"/>
        <end position="431"/>
    </location>
</feature>
<feature type="transmembrane region" description="Helical" evidence="9">
    <location>
        <begin position="151"/>
        <end position="172"/>
    </location>
</feature>
<keyword evidence="7 9" id="KW-1133">Transmembrane helix</keyword>
<dbReference type="GO" id="GO:0015190">
    <property type="term" value="F:L-leucine transmembrane transporter activity"/>
    <property type="evidence" value="ECO:0007669"/>
    <property type="project" value="TreeGrafter"/>
</dbReference>
<feature type="transmembrane region" description="Helical" evidence="9">
    <location>
        <begin position="338"/>
        <end position="358"/>
    </location>
</feature>
<feature type="transmembrane region" description="Helical" evidence="9">
    <location>
        <begin position="272"/>
        <end position="299"/>
    </location>
</feature>
<evidence type="ECO:0000256" key="3">
    <source>
        <dbReference type="ARBA" id="ARBA00022448"/>
    </source>
</evidence>
<dbReference type="GO" id="GO:0015188">
    <property type="term" value="F:L-isoleucine transmembrane transporter activity"/>
    <property type="evidence" value="ECO:0007669"/>
    <property type="project" value="TreeGrafter"/>
</dbReference>
<evidence type="ECO:0000313" key="11">
    <source>
        <dbReference type="Proteomes" id="UP000053681"/>
    </source>
</evidence>
<evidence type="ECO:0000256" key="7">
    <source>
        <dbReference type="ARBA" id="ARBA00022989"/>
    </source>
</evidence>
<dbReference type="RefSeq" id="WP_025908469.1">
    <property type="nucleotide sequence ID" value="NZ_KQ758635.1"/>
</dbReference>
<organism evidence="10 11">
    <name type="scientific">Priestia veravalensis</name>
    <dbReference type="NCBI Taxonomy" id="1414648"/>
    <lineage>
        <taxon>Bacteria</taxon>
        <taxon>Bacillati</taxon>
        <taxon>Bacillota</taxon>
        <taxon>Bacilli</taxon>
        <taxon>Bacillales</taxon>
        <taxon>Bacillaceae</taxon>
        <taxon>Priestia</taxon>
    </lineage>
</organism>
<keyword evidence="5 9" id="KW-0812">Transmembrane</keyword>
<comment type="function">
    <text evidence="9">Component of the transport system for branched-chain amino acids.</text>
</comment>
<comment type="subcellular location">
    <subcellularLocation>
        <location evidence="1 9">Cell membrane</location>
        <topology evidence="1 9">Multi-pass membrane protein</topology>
    </subcellularLocation>
</comment>
<reference evidence="10 11" key="1">
    <citation type="submission" date="2015-11" db="EMBL/GenBank/DDBJ databases">
        <title>Bacillus caseinolyticus sp nov.</title>
        <authorList>
            <person name="Dastager S.G."/>
            <person name="Mawlankar R."/>
        </authorList>
    </citation>
    <scope>NUCLEOTIDE SEQUENCE [LARGE SCALE GENOMIC DNA]</scope>
    <source>
        <strain evidence="10 11">SGD-V-76</strain>
    </source>
</reference>
<accession>A0A0V8JPY5</accession>
<feature type="transmembrane region" description="Helical" evidence="9">
    <location>
        <begin position="117"/>
        <end position="139"/>
    </location>
</feature>
<feature type="transmembrane region" description="Helical" evidence="9">
    <location>
        <begin position="195"/>
        <end position="214"/>
    </location>
</feature>
<keyword evidence="4" id="KW-1003">Cell membrane</keyword>
<dbReference type="EMBL" id="LNQP01000016">
    <property type="protein sequence ID" value="KSU88720.1"/>
    <property type="molecule type" value="Genomic_DNA"/>
</dbReference>
<evidence type="ECO:0000256" key="4">
    <source>
        <dbReference type="ARBA" id="ARBA00022475"/>
    </source>
</evidence>
<dbReference type="Proteomes" id="UP000053681">
    <property type="component" value="Unassembled WGS sequence"/>
</dbReference>
<dbReference type="InterPro" id="IPR004685">
    <property type="entry name" value="Brnchd-chn_aa_trnsp_Livcs"/>
</dbReference>
<keyword evidence="6 9" id="KW-0029">Amino-acid transport</keyword>
<evidence type="ECO:0000256" key="8">
    <source>
        <dbReference type="ARBA" id="ARBA00023136"/>
    </source>
</evidence>
<dbReference type="NCBIfam" id="TIGR00796">
    <property type="entry name" value="livcs"/>
    <property type="match status" value="1"/>
</dbReference>
<dbReference type="PANTHER" id="PTHR30588:SF0">
    <property type="entry name" value="BRANCHED-CHAIN AMINO ACID PERMEASE BRNQ"/>
    <property type="match status" value="1"/>
</dbReference>
<feature type="transmembrane region" description="Helical" evidence="9">
    <location>
        <begin position="370"/>
        <end position="390"/>
    </location>
</feature>
<evidence type="ECO:0000256" key="1">
    <source>
        <dbReference type="ARBA" id="ARBA00004651"/>
    </source>
</evidence>
<keyword evidence="8 9" id="KW-0472">Membrane</keyword>
<feature type="transmembrane region" description="Helical" evidence="9">
    <location>
        <begin position="9"/>
        <end position="28"/>
    </location>
</feature>
<name>A0A0V8JPY5_9BACI</name>
<dbReference type="GO" id="GO:0005886">
    <property type="term" value="C:plasma membrane"/>
    <property type="evidence" value="ECO:0007669"/>
    <property type="project" value="UniProtKB-SubCell"/>
</dbReference>
<protein>
    <recommendedName>
        <fullName evidence="9">Branched-chain amino acid transport system carrier protein</fullName>
    </recommendedName>
</protein>
<evidence type="ECO:0000313" key="10">
    <source>
        <dbReference type="EMBL" id="KSU88720.1"/>
    </source>
</evidence>
<dbReference type="GO" id="GO:0015818">
    <property type="term" value="P:isoleucine transport"/>
    <property type="evidence" value="ECO:0007669"/>
    <property type="project" value="TreeGrafter"/>
</dbReference>
<evidence type="ECO:0000256" key="6">
    <source>
        <dbReference type="ARBA" id="ARBA00022970"/>
    </source>
</evidence>